<dbReference type="Proteomes" id="UP001461498">
    <property type="component" value="Unassembled WGS sequence"/>
</dbReference>
<reference evidence="2 3" key="1">
    <citation type="submission" date="2022-12" db="EMBL/GenBank/DDBJ databases">
        <title>Chromosome-level genome assembly of true bugs.</title>
        <authorList>
            <person name="Ma L."/>
            <person name="Li H."/>
        </authorList>
    </citation>
    <scope>NUCLEOTIDE SEQUENCE [LARGE SCALE GENOMIC DNA]</scope>
    <source>
        <strain evidence="2">Lab_2022b</strain>
    </source>
</reference>
<organism evidence="2 3">
    <name type="scientific">Rhynocoris fuscipes</name>
    <dbReference type="NCBI Taxonomy" id="488301"/>
    <lineage>
        <taxon>Eukaryota</taxon>
        <taxon>Metazoa</taxon>
        <taxon>Ecdysozoa</taxon>
        <taxon>Arthropoda</taxon>
        <taxon>Hexapoda</taxon>
        <taxon>Insecta</taxon>
        <taxon>Pterygota</taxon>
        <taxon>Neoptera</taxon>
        <taxon>Paraneoptera</taxon>
        <taxon>Hemiptera</taxon>
        <taxon>Heteroptera</taxon>
        <taxon>Panheteroptera</taxon>
        <taxon>Cimicomorpha</taxon>
        <taxon>Reduviidae</taxon>
        <taxon>Harpactorinae</taxon>
        <taxon>Harpactorini</taxon>
        <taxon>Rhynocoris</taxon>
    </lineage>
</organism>
<dbReference type="PANTHER" id="PTHR37685:SF1">
    <property type="entry name" value="GEO11136P1-RELATED"/>
    <property type="match status" value="1"/>
</dbReference>
<feature type="chain" id="PRO_5043396408" evidence="1">
    <location>
        <begin position="28"/>
        <end position="132"/>
    </location>
</feature>
<evidence type="ECO:0000313" key="2">
    <source>
        <dbReference type="EMBL" id="KAK9507712.1"/>
    </source>
</evidence>
<accession>A0AAW1DB35</accession>
<keyword evidence="1" id="KW-0732">Signal</keyword>
<dbReference type="InterPro" id="IPR031734">
    <property type="entry name" value="MBF2"/>
</dbReference>
<sequence>MKLQGELCLILTISLAFLAVTIAPASANNCEGNSHDEIFGKRQPNDKLVYVDHINESWKLFRHVTKDISYPLRGQVGHNITYIEIMDNYKNGNGGCAYILEGGVGKEFVKIHMKSKFNRGMDFEVKIYALVH</sequence>
<dbReference type="PANTHER" id="PTHR37685">
    <property type="entry name" value="GEO11136P1-RELATED"/>
    <property type="match status" value="1"/>
</dbReference>
<dbReference type="AlphaFoldDB" id="A0AAW1DB35"/>
<dbReference type="Pfam" id="PF15868">
    <property type="entry name" value="MBF2"/>
    <property type="match status" value="1"/>
</dbReference>
<proteinExistence type="predicted"/>
<evidence type="ECO:0000313" key="3">
    <source>
        <dbReference type="Proteomes" id="UP001461498"/>
    </source>
</evidence>
<keyword evidence="3" id="KW-1185">Reference proteome</keyword>
<dbReference type="EMBL" id="JAPXFL010000004">
    <property type="protein sequence ID" value="KAK9507712.1"/>
    <property type="molecule type" value="Genomic_DNA"/>
</dbReference>
<evidence type="ECO:0000256" key="1">
    <source>
        <dbReference type="SAM" id="SignalP"/>
    </source>
</evidence>
<feature type="signal peptide" evidence="1">
    <location>
        <begin position="1"/>
        <end position="27"/>
    </location>
</feature>
<gene>
    <name evidence="2" type="ORF">O3M35_007507</name>
</gene>
<comment type="caution">
    <text evidence="2">The sequence shown here is derived from an EMBL/GenBank/DDBJ whole genome shotgun (WGS) entry which is preliminary data.</text>
</comment>
<protein>
    <submittedName>
        <fullName evidence="2">Uncharacterized protein</fullName>
    </submittedName>
</protein>
<name>A0AAW1DB35_9HEMI</name>